<comment type="cofactor">
    <cofactor evidence="2">
        <name>heme</name>
        <dbReference type="ChEBI" id="CHEBI:30413"/>
    </cofactor>
</comment>
<dbReference type="EMBL" id="KN846961">
    <property type="protein sequence ID" value="KIW63655.1"/>
    <property type="molecule type" value="Genomic_DNA"/>
</dbReference>
<dbReference type="Pfam" id="PF00067">
    <property type="entry name" value="p450"/>
    <property type="match status" value="1"/>
</dbReference>
<accession>A0A0D2F9T2</accession>
<comment type="similarity">
    <text evidence="1">Belongs to the cytochrome P450 family.</text>
</comment>
<sequence>MHYWRGVITHLGIVLAQPTYLAARYVLGHVSLQSSHSLYLGAHVAVWGYIVTRISIPFFRCPLRRLPSPPGEKLLLCHLNFNGGQPPTTIVEDMVNSTPNDGLIVIWLPLYLSCEIIPTRPETLMDMLNSHNYDWEKPPFIRKILAGILGEGLANVEGAKHKAMRRVVAPAFSGRHVRELAPLFYSKGLTLADVMARQVRESSDGILDVTGLVSRAALDIIGAAGVGMDFNAIENETSLLAGLYRSVTNAPAFFMLMSMLLPRWLLQRLKGTGFGRTVEAQSQLHDEICKLMQEKKALLSEEKPANTPKDIIASIMTSGDFSDDYLVSQMLTFLAAGHDTVASALSWALMLLSQHPQTQDRLRAECNATLAHTPTAEVGAATFEPENMPFLTAVCNETLRLYPPAPSTARHAVVDTMVGGVRVPKGTTATINPWAINRSRALWGADATEFNPDRWLEGSNSATGGAEGAYAFLSFLHGPRSCIGQSFARLEVKCLLAALVTRFRFEMGDLDQKIGVTGFVTIKPQGGLRLKVHDLEEKVEAEAAQDHG</sequence>
<keyword evidence="2" id="KW-0408">Iron</keyword>
<feature type="binding site" description="axial binding residue" evidence="2">
    <location>
        <position position="482"/>
    </location>
    <ligand>
        <name>heme</name>
        <dbReference type="ChEBI" id="CHEBI:30413"/>
    </ligand>
    <ligandPart>
        <name>Fe</name>
        <dbReference type="ChEBI" id="CHEBI:18248"/>
    </ligandPart>
</feature>
<organism evidence="3 4">
    <name type="scientific">Phialophora macrospora</name>
    <dbReference type="NCBI Taxonomy" id="1851006"/>
    <lineage>
        <taxon>Eukaryota</taxon>
        <taxon>Fungi</taxon>
        <taxon>Dikarya</taxon>
        <taxon>Ascomycota</taxon>
        <taxon>Pezizomycotina</taxon>
        <taxon>Eurotiomycetes</taxon>
        <taxon>Chaetothyriomycetidae</taxon>
        <taxon>Chaetothyriales</taxon>
        <taxon>Herpotrichiellaceae</taxon>
        <taxon>Phialophora</taxon>
    </lineage>
</organism>
<dbReference type="GO" id="GO:0020037">
    <property type="term" value="F:heme binding"/>
    <property type="evidence" value="ECO:0007669"/>
    <property type="project" value="InterPro"/>
</dbReference>
<dbReference type="HOGENOM" id="CLU_001570_5_11_1"/>
<evidence type="ECO:0000256" key="1">
    <source>
        <dbReference type="ARBA" id="ARBA00010617"/>
    </source>
</evidence>
<dbReference type="PRINTS" id="PR00463">
    <property type="entry name" value="EP450I"/>
</dbReference>
<dbReference type="InterPro" id="IPR050121">
    <property type="entry name" value="Cytochrome_P450_monoxygenase"/>
</dbReference>
<proteinExistence type="inferred from homology"/>
<dbReference type="STRING" id="5601.A0A0D2F9T2"/>
<dbReference type="InterPro" id="IPR001128">
    <property type="entry name" value="Cyt_P450"/>
</dbReference>
<dbReference type="PRINTS" id="PR00385">
    <property type="entry name" value="P450"/>
</dbReference>
<evidence type="ECO:0000313" key="3">
    <source>
        <dbReference type="EMBL" id="KIW63655.1"/>
    </source>
</evidence>
<dbReference type="Gene3D" id="1.10.630.10">
    <property type="entry name" value="Cytochrome P450"/>
    <property type="match status" value="1"/>
</dbReference>
<dbReference type="Proteomes" id="UP000054266">
    <property type="component" value="Unassembled WGS sequence"/>
</dbReference>
<dbReference type="GO" id="GO:0004497">
    <property type="term" value="F:monooxygenase activity"/>
    <property type="evidence" value="ECO:0007669"/>
    <property type="project" value="InterPro"/>
</dbReference>
<name>A0A0D2F9T2_9EURO</name>
<evidence type="ECO:0000313" key="4">
    <source>
        <dbReference type="Proteomes" id="UP000054266"/>
    </source>
</evidence>
<dbReference type="InterPro" id="IPR002401">
    <property type="entry name" value="Cyt_P450_E_grp-I"/>
</dbReference>
<dbReference type="GO" id="GO:0016705">
    <property type="term" value="F:oxidoreductase activity, acting on paired donors, with incorporation or reduction of molecular oxygen"/>
    <property type="evidence" value="ECO:0007669"/>
    <property type="project" value="InterPro"/>
</dbReference>
<protein>
    <submittedName>
        <fullName evidence="3">Uncharacterized protein</fullName>
    </submittedName>
</protein>
<dbReference type="GO" id="GO:0005506">
    <property type="term" value="F:iron ion binding"/>
    <property type="evidence" value="ECO:0007669"/>
    <property type="project" value="InterPro"/>
</dbReference>
<dbReference type="SUPFAM" id="SSF48264">
    <property type="entry name" value="Cytochrome P450"/>
    <property type="match status" value="1"/>
</dbReference>
<keyword evidence="4" id="KW-1185">Reference proteome</keyword>
<keyword evidence="2" id="KW-0479">Metal-binding</keyword>
<dbReference type="PANTHER" id="PTHR24305:SF166">
    <property type="entry name" value="CYTOCHROME P450 12A4, MITOCHONDRIAL-RELATED"/>
    <property type="match status" value="1"/>
</dbReference>
<evidence type="ECO:0000256" key="2">
    <source>
        <dbReference type="PIRSR" id="PIRSR602401-1"/>
    </source>
</evidence>
<dbReference type="CDD" id="cd11069">
    <property type="entry name" value="CYP_FUM15-like"/>
    <property type="match status" value="1"/>
</dbReference>
<reference evidence="3 4" key="1">
    <citation type="submission" date="2015-01" db="EMBL/GenBank/DDBJ databases">
        <title>The Genome Sequence of Capronia semiimmersa CBS27337.</title>
        <authorList>
            <consortium name="The Broad Institute Genomics Platform"/>
            <person name="Cuomo C."/>
            <person name="de Hoog S."/>
            <person name="Gorbushina A."/>
            <person name="Stielow B."/>
            <person name="Teixiera M."/>
            <person name="Abouelleil A."/>
            <person name="Chapman S.B."/>
            <person name="Priest M."/>
            <person name="Young S.K."/>
            <person name="Wortman J."/>
            <person name="Nusbaum C."/>
            <person name="Birren B."/>
        </authorList>
    </citation>
    <scope>NUCLEOTIDE SEQUENCE [LARGE SCALE GENOMIC DNA]</scope>
    <source>
        <strain evidence="3 4">CBS 27337</strain>
    </source>
</reference>
<keyword evidence="2" id="KW-0349">Heme</keyword>
<dbReference type="PANTHER" id="PTHR24305">
    <property type="entry name" value="CYTOCHROME P450"/>
    <property type="match status" value="1"/>
</dbReference>
<dbReference type="AlphaFoldDB" id="A0A0D2F9T2"/>
<dbReference type="InterPro" id="IPR036396">
    <property type="entry name" value="Cyt_P450_sf"/>
</dbReference>
<gene>
    <name evidence="3" type="ORF">PV04_08640</name>
</gene>